<feature type="domain" description="TfoX N-terminal" evidence="1">
    <location>
        <begin position="24"/>
        <end position="102"/>
    </location>
</feature>
<dbReference type="Proteomes" id="UP001597326">
    <property type="component" value="Unassembled WGS sequence"/>
</dbReference>
<evidence type="ECO:0000259" key="1">
    <source>
        <dbReference type="Pfam" id="PF04993"/>
    </source>
</evidence>
<name>A0ABW4RQK1_9ACTN</name>
<dbReference type="RefSeq" id="WP_343871651.1">
    <property type="nucleotide sequence ID" value="NZ_BAAAIX010000001.1"/>
</dbReference>
<dbReference type="InterPro" id="IPR007076">
    <property type="entry name" value="TfoX_N"/>
</dbReference>
<protein>
    <submittedName>
        <fullName evidence="2">TfoX/Sxy family protein</fullName>
    </submittedName>
</protein>
<dbReference type="EMBL" id="JBHUFZ010000001">
    <property type="protein sequence ID" value="MFD1888581.1"/>
    <property type="molecule type" value="Genomic_DNA"/>
</dbReference>
<gene>
    <name evidence="2" type="ORF">ACFSCS_00060</name>
</gene>
<accession>A0ABW4RQK1</accession>
<dbReference type="Pfam" id="PF04993">
    <property type="entry name" value="TfoX_N"/>
    <property type="match status" value="1"/>
</dbReference>
<sequence>MTDQHDLVDRVRAALREHEPREVRMMGGISFMVDEQMLVAARSGGDLLVRIDPVRAAELLARPGVRPAVMGAARRPMGEGWISVDASALQNDGLSFWLAVALSRP</sequence>
<reference evidence="3" key="1">
    <citation type="journal article" date="2019" name="Int. J. Syst. Evol. Microbiol.">
        <title>The Global Catalogue of Microorganisms (GCM) 10K type strain sequencing project: providing services to taxonomists for standard genome sequencing and annotation.</title>
        <authorList>
            <consortium name="The Broad Institute Genomics Platform"/>
            <consortium name="The Broad Institute Genome Sequencing Center for Infectious Disease"/>
            <person name="Wu L."/>
            <person name="Ma J."/>
        </authorList>
    </citation>
    <scope>NUCLEOTIDE SEQUENCE [LARGE SCALE GENOMIC DNA]</scope>
    <source>
        <strain evidence="3">CAIM 431</strain>
    </source>
</reference>
<evidence type="ECO:0000313" key="2">
    <source>
        <dbReference type="EMBL" id="MFD1888581.1"/>
    </source>
</evidence>
<comment type="caution">
    <text evidence="2">The sequence shown here is derived from an EMBL/GenBank/DDBJ whole genome shotgun (WGS) entry which is preliminary data.</text>
</comment>
<keyword evidence="3" id="KW-1185">Reference proteome</keyword>
<dbReference type="SUPFAM" id="SSF159894">
    <property type="entry name" value="YgaC/TfoX-N like"/>
    <property type="match status" value="1"/>
</dbReference>
<evidence type="ECO:0000313" key="3">
    <source>
        <dbReference type="Proteomes" id="UP001597326"/>
    </source>
</evidence>
<organism evidence="2 3">
    <name type="scientific">Luteococcus peritonei</name>
    <dbReference type="NCBI Taxonomy" id="88874"/>
    <lineage>
        <taxon>Bacteria</taxon>
        <taxon>Bacillati</taxon>
        <taxon>Actinomycetota</taxon>
        <taxon>Actinomycetes</taxon>
        <taxon>Propionibacteriales</taxon>
        <taxon>Propionibacteriaceae</taxon>
        <taxon>Luteococcus</taxon>
    </lineage>
</organism>
<proteinExistence type="predicted"/>